<dbReference type="AlphaFoldDB" id="A0A6M4HAG8"/>
<dbReference type="Pfam" id="PF10082">
    <property type="entry name" value="BBP2_2"/>
    <property type="match status" value="1"/>
</dbReference>
<reference evidence="2 3" key="1">
    <citation type="submission" date="2020-04" db="EMBL/GenBank/DDBJ databases">
        <title>Usitatibacter rugosus gen. nov., sp. nov. and Usitatibacter palustris sp. nov., novel members of Usitatibacteraceae fam. nov. within the order Nitrosomonadales isolated from soil.</title>
        <authorList>
            <person name="Huber K.J."/>
            <person name="Neumann-Schaal M."/>
            <person name="Geppert A."/>
            <person name="Luckner M."/>
            <person name="Wanner G."/>
            <person name="Overmann J."/>
        </authorList>
    </citation>
    <scope>NUCLEOTIDE SEQUENCE [LARGE SCALE GENOMIC DNA]</scope>
    <source>
        <strain evidence="2 3">Swamp67</strain>
    </source>
</reference>
<dbReference type="Proteomes" id="UP000503096">
    <property type="component" value="Chromosome"/>
</dbReference>
<evidence type="ECO:0000313" key="2">
    <source>
        <dbReference type="EMBL" id="QJR15673.1"/>
    </source>
</evidence>
<gene>
    <name evidence="2" type="ORF">DSM104440_02498</name>
</gene>
<feature type="chain" id="PRO_5026765680" description="Beta-barrel porin 2" evidence="1">
    <location>
        <begin position="24"/>
        <end position="414"/>
    </location>
</feature>
<feature type="signal peptide" evidence="1">
    <location>
        <begin position="1"/>
        <end position="23"/>
    </location>
</feature>
<sequence>MSMQTRFAFAAAVFAAGASVAMAQQGMGVSPVRPQYEFPASTSKQDSSAGSVQLGDSPFYLAPFIGAAIGQDSNLFQTRDNEKDSVFYVISPGFKIDARGPSLVLLASYLGGFGYYKDSRDDDYQDHTVRTSLDWLATREAAFHLGYDFLRAHDARGSTDRPSGNEPDVYELSTPTVLFAYGQKDARGRVEAWYSDGAKRYKNNREFTVGSDRDTKEAGVTGYFRVAPKTSILVEYRKTDLDYKLSTSPLSGEEERIYAGVTWDATAAVSGTIKAGQLKKRFNSPVLEDFSGTGWEGLVTWMPRTYSKVDVYSYRQPVESTGIGTFVLSEATGVSWQHGWSSYFSTEAGARFQKDKYQGNPRSDDIWSAGLKANYKFRPWLTLGAEYLYTNRDSNQPIYEFDRHIWFLTAVATL</sequence>
<evidence type="ECO:0008006" key="4">
    <source>
        <dbReference type="Google" id="ProtNLM"/>
    </source>
</evidence>
<keyword evidence="3" id="KW-1185">Reference proteome</keyword>
<dbReference type="KEGG" id="upl:DSM104440_02498"/>
<evidence type="ECO:0000256" key="1">
    <source>
        <dbReference type="SAM" id="SignalP"/>
    </source>
</evidence>
<keyword evidence="1" id="KW-0732">Signal</keyword>
<dbReference type="InParanoid" id="A0A6M4HAG8"/>
<organism evidence="2 3">
    <name type="scientific">Usitatibacter palustris</name>
    <dbReference type="NCBI Taxonomy" id="2732487"/>
    <lineage>
        <taxon>Bacteria</taxon>
        <taxon>Pseudomonadati</taxon>
        <taxon>Pseudomonadota</taxon>
        <taxon>Betaproteobacteria</taxon>
        <taxon>Nitrosomonadales</taxon>
        <taxon>Usitatibacteraceae</taxon>
        <taxon>Usitatibacter</taxon>
    </lineage>
</organism>
<name>A0A6M4HAG8_9PROT</name>
<proteinExistence type="predicted"/>
<dbReference type="RefSeq" id="WP_171163170.1">
    <property type="nucleotide sequence ID" value="NZ_CP053073.1"/>
</dbReference>
<evidence type="ECO:0000313" key="3">
    <source>
        <dbReference type="Proteomes" id="UP000503096"/>
    </source>
</evidence>
<protein>
    <recommendedName>
        <fullName evidence="4">Beta-barrel porin 2</fullName>
    </recommendedName>
</protein>
<dbReference type="EMBL" id="CP053073">
    <property type="protein sequence ID" value="QJR15673.1"/>
    <property type="molecule type" value="Genomic_DNA"/>
</dbReference>
<accession>A0A6M4HAG8</accession>
<dbReference type="InterPro" id="IPR018759">
    <property type="entry name" value="BBP2_2"/>
</dbReference>